<protein>
    <submittedName>
        <fullName evidence="1">Uncharacterized protein</fullName>
    </submittedName>
</protein>
<sequence>MALCILLSPDLAQAVTVATMGREHQLRPVKIAAGDLAGSYVLPLGVLHDPAHADQRAALSVCPIEDIDPATAWPETNEAA</sequence>
<dbReference type="EMBL" id="JAINVV010000014">
    <property type="protein sequence ID" value="MBY8826120.1"/>
    <property type="molecule type" value="Genomic_DNA"/>
</dbReference>
<dbReference type="Proteomes" id="UP000706039">
    <property type="component" value="Unassembled WGS sequence"/>
</dbReference>
<comment type="caution">
    <text evidence="1">The sequence shown here is derived from an EMBL/GenBank/DDBJ whole genome shotgun (WGS) entry which is preliminary data.</text>
</comment>
<accession>A0ABS7PXM9</accession>
<organism evidence="1 2">
    <name type="scientific">Sphingomonas colocasiae</name>
    <dbReference type="NCBI Taxonomy" id="1848973"/>
    <lineage>
        <taxon>Bacteria</taxon>
        <taxon>Pseudomonadati</taxon>
        <taxon>Pseudomonadota</taxon>
        <taxon>Alphaproteobacteria</taxon>
        <taxon>Sphingomonadales</taxon>
        <taxon>Sphingomonadaceae</taxon>
        <taxon>Sphingomonas</taxon>
    </lineage>
</organism>
<evidence type="ECO:0000313" key="1">
    <source>
        <dbReference type="EMBL" id="MBY8826120.1"/>
    </source>
</evidence>
<reference evidence="1 2" key="1">
    <citation type="submission" date="2021-08" db="EMBL/GenBank/DDBJ databases">
        <authorList>
            <person name="Tuo L."/>
        </authorList>
    </citation>
    <scope>NUCLEOTIDE SEQUENCE [LARGE SCALE GENOMIC DNA]</scope>
    <source>
        <strain evidence="1 2">JCM 31229</strain>
    </source>
</reference>
<gene>
    <name evidence="1" type="ORF">K7G82_27715</name>
</gene>
<proteinExistence type="predicted"/>
<evidence type="ECO:0000313" key="2">
    <source>
        <dbReference type="Proteomes" id="UP000706039"/>
    </source>
</evidence>
<name>A0ABS7PXM9_9SPHN</name>
<keyword evidence="2" id="KW-1185">Reference proteome</keyword>
<dbReference type="RefSeq" id="WP_222993451.1">
    <property type="nucleotide sequence ID" value="NZ_JAINVV010000014.1"/>
</dbReference>